<dbReference type="GO" id="GO:0046872">
    <property type="term" value="F:metal ion binding"/>
    <property type="evidence" value="ECO:0007669"/>
    <property type="project" value="UniProtKB-KW"/>
</dbReference>
<evidence type="ECO:0000256" key="7">
    <source>
        <dbReference type="ARBA" id="ARBA00035120"/>
    </source>
</evidence>
<evidence type="ECO:0000256" key="4">
    <source>
        <dbReference type="ARBA" id="ARBA00022989"/>
    </source>
</evidence>
<dbReference type="EMBL" id="VFPQ01000001">
    <property type="protein sequence ID" value="TQM75561.1"/>
    <property type="molecule type" value="Genomic_DNA"/>
</dbReference>
<keyword evidence="2 10" id="KW-1003">Cell membrane</keyword>
<evidence type="ECO:0000256" key="11">
    <source>
        <dbReference type="SAM" id="MobiDB-lite"/>
    </source>
</evidence>
<comment type="caution">
    <text evidence="12">The sequence shown here is derived from an EMBL/GenBank/DDBJ whole genome shotgun (WGS) entry which is preliminary data.</text>
</comment>
<keyword evidence="10" id="KW-0813">Transport</keyword>
<keyword evidence="10" id="KW-0479">Metal-binding</keyword>
<comment type="activity regulation">
    <text evidence="10">Na(+) is not transported, but it plays an essential structural role and its presence is essential for fluoride channel function.</text>
</comment>
<keyword evidence="5 10" id="KW-0472">Membrane</keyword>
<comment type="subcellular location">
    <subcellularLocation>
        <location evidence="1 10">Cell membrane</location>
        <topology evidence="1 10">Multi-pass membrane protein</topology>
    </subcellularLocation>
</comment>
<protein>
    <recommendedName>
        <fullName evidence="10">Fluoride-specific ion channel FluC</fullName>
    </recommendedName>
</protein>
<dbReference type="Proteomes" id="UP000319213">
    <property type="component" value="Unassembled WGS sequence"/>
</dbReference>
<dbReference type="HAMAP" id="MF_00454">
    <property type="entry name" value="FluC"/>
    <property type="match status" value="1"/>
</dbReference>
<evidence type="ECO:0000256" key="9">
    <source>
        <dbReference type="ARBA" id="ARBA00049940"/>
    </source>
</evidence>
<evidence type="ECO:0000256" key="8">
    <source>
        <dbReference type="ARBA" id="ARBA00035585"/>
    </source>
</evidence>
<dbReference type="GO" id="GO:0140114">
    <property type="term" value="P:cellular detoxification of fluoride"/>
    <property type="evidence" value="ECO:0007669"/>
    <property type="project" value="UniProtKB-UniRule"/>
</dbReference>
<reference evidence="12 13" key="1">
    <citation type="submission" date="2019-06" db="EMBL/GenBank/DDBJ databases">
        <title>Sequencing the genomes of 1000 actinobacteria strains.</title>
        <authorList>
            <person name="Klenk H.-P."/>
        </authorList>
    </citation>
    <scope>NUCLEOTIDE SEQUENCE [LARGE SCALE GENOMIC DNA]</scope>
    <source>
        <strain evidence="12 13">DSM 43186</strain>
    </source>
</reference>
<dbReference type="PANTHER" id="PTHR28259:SF1">
    <property type="entry name" value="FLUORIDE EXPORT PROTEIN 1-RELATED"/>
    <property type="match status" value="1"/>
</dbReference>
<keyword evidence="13" id="KW-1185">Reference proteome</keyword>
<comment type="similarity">
    <text evidence="7 10">Belongs to the fluoride channel Fluc/FEX (TC 1.A.43) family.</text>
</comment>
<evidence type="ECO:0000313" key="12">
    <source>
        <dbReference type="EMBL" id="TQM75561.1"/>
    </source>
</evidence>
<feature type="binding site" evidence="10">
    <location>
        <position position="102"/>
    </location>
    <ligand>
        <name>Na(+)</name>
        <dbReference type="ChEBI" id="CHEBI:29101"/>
        <note>structural</note>
    </ligand>
</feature>
<evidence type="ECO:0000256" key="3">
    <source>
        <dbReference type="ARBA" id="ARBA00022692"/>
    </source>
</evidence>
<feature type="transmembrane region" description="Helical" evidence="10">
    <location>
        <begin position="29"/>
        <end position="53"/>
    </location>
</feature>
<keyword evidence="10" id="KW-0915">Sodium</keyword>
<feature type="transmembrane region" description="Helical" evidence="10">
    <location>
        <begin position="124"/>
        <end position="145"/>
    </location>
</feature>
<proteinExistence type="inferred from homology"/>
<sequence length="159" mass="15839">MPEGPAVHGDAATRRAAEPRSRRRGDGTAGVIAAVSAGGAIGAMARHALTLAFPASPGAFPWTLFAVNVGGCLLIGVLMAALGEGRGARPLLRPFLGTGVLGGFTTFSAFVHDVHLLLDAGRPGIAAGYLAATLAAGLAAVALAVRVTRPALRRGRAAG</sequence>
<name>A0A543IYD9_9ACTN</name>
<feature type="transmembrane region" description="Helical" evidence="10">
    <location>
        <begin position="59"/>
        <end position="82"/>
    </location>
</feature>
<organism evidence="12 13">
    <name type="scientific">Thermopolyspora flexuosa</name>
    <dbReference type="NCBI Taxonomy" id="103836"/>
    <lineage>
        <taxon>Bacteria</taxon>
        <taxon>Bacillati</taxon>
        <taxon>Actinomycetota</taxon>
        <taxon>Actinomycetes</taxon>
        <taxon>Streptosporangiales</taxon>
        <taxon>Streptosporangiaceae</taxon>
        <taxon>Thermopolyspora</taxon>
    </lineage>
</organism>
<keyword evidence="10" id="KW-0406">Ion transport</keyword>
<keyword evidence="6 10" id="KW-0407">Ion channel</keyword>
<dbReference type="GO" id="GO:0005886">
    <property type="term" value="C:plasma membrane"/>
    <property type="evidence" value="ECO:0007669"/>
    <property type="project" value="UniProtKB-SubCell"/>
</dbReference>
<dbReference type="GO" id="GO:0062054">
    <property type="term" value="F:fluoride channel activity"/>
    <property type="evidence" value="ECO:0007669"/>
    <property type="project" value="UniProtKB-UniRule"/>
</dbReference>
<feature type="transmembrane region" description="Helical" evidence="10">
    <location>
        <begin position="94"/>
        <end position="112"/>
    </location>
</feature>
<dbReference type="AlphaFoldDB" id="A0A543IYD9"/>
<evidence type="ECO:0000256" key="2">
    <source>
        <dbReference type="ARBA" id="ARBA00022475"/>
    </source>
</evidence>
<comment type="function">
    <text evidence="9 10">Fluoride-specific ion channel. Important for reducing fluoride concentration in the cell, thus reducing its toxicity.</text>
</comment>
<evidence type="ECO:0000256" key="5">
    <source>
        <dbReference type="ARBA" id="ARBA00023136"/>
    </source>
</evidence>
<gene>
    <name evidence="10" type="primary">fluC</name>
    <name evidence="10" type="synonym">crcB</name>
    <name evidence="12" type="ORF">FHX40_2273</name>
</gene>
<keyword evidence="4 10" id="KW-1133">Transmembrane helix</keyword>
<comment type="catalytic activity">
    <reaction evidence="8">
        <text>fluoride(in) = fluoride(out)</text>
        <dbReference type="Rhea" id="RHEA:76159"/>
        <dbReference type="ChEBI" id="CHEBI:17051"/>
    </reaction>
    <physiologicalReaction direction="left-to-right" evidence="8">
        <dbReference type="Rhea" id="RHEA:76160"/>
    </physiologicalReaction>
</comment>
<dbReference type="PANTHER" id="PTHR28259">
    <property type="entry name" value="FLUORIDE EXPORT PROTEIN 1-RELATED"/>
    <property type="match status" value="1"/>
</dbReference>
<feature type="binding site" evidence="10">
    <location>
        <position position="105"/>
    </location>
    <ligand>
        <name>Na(+)</name>
        <dbReference type="ChEBI" id="CHEBI:29101"/>
        <note>structural</note>
    </ligand>
</feature>
<accession>A0A543IYD9</accession>
<dbReference type="Pfam" id="PF02537">
    <property type="entry name" value="CRCB"/>
    <property type="match status" value="1"/>
</dbReference>
<evidence type="ECO:0000313" key="13">
    <source>
        <dbReference type="Proteomes" id="UP000319213"/>
    </source>
</evidence>
<evidence type="ECO:0000256" key="10">
    <source>
        <dbReference type="HAMAP-Rule" id="MF_00454"/>
    </source>
</evidence>
<feature type="compositionally biased region" description="Basic and acidic residues" evidence="11">
    <location>
        <begin position="11"/>
        <end position="25"/>
    </location>
</feature>
<dbReference type="InterPro" id="IPR003691">
    <property type="entry name" value="FluC"/>
</dbReference>
<keyword evidence="3 10" id="KW-0812">Transmembrane</keyword>
<feature type="region of interest" description="Disordered" evidence="11">
    <location>
        <begin position="1"/>
        <end position="25"/>
    </location>
</feature>
<dbReference type="RefSeq" id="WP_229788175.1">
    <property type="nucleotide sequence ID" value="NZ_BMPV01000001.1"/>
</dbReference>
<evidence type="ECO:0000256" key="1">
    <source>
        <dbReference type="ARBA" id="ARBA00004651"/>
    </source>
</evidence>
<evidence type="ECO:0000256" key="6">
    <source>
        <dbReference type="ARBA" id="ARBA00023303"/>
    </source>
</evidence>